<organism evidence="1">
    <name type="scientific">bioreactor metagenome</name>
    <dbReference type="NCBI Taxonomy" id="1076179"/>
    <lineage>
        <taxon>unclassified sequences</taxon>
        <taxon>metagenomes</taxon>
        <taxon>ecological metagenomes</taxon>
    </lineage>
</organism>
<evidence type="ECO:0000313" key="1">
    <source>
        <dbReference type="EMBL" id="MPM46720.1"/>
    </source>
</evidence>
<dbReference type="InterPro" id="IPR018247">
    <property type="entry name" value="EF_Hand_1_Ca_BS"/>
</dbReference>
<accession>A0A645A0K7</accession>
<dbReference type="PROSITE" id="PS51257">
    <property type="entry name" value="PROKAR_LIPOPROTEIN"/>
    <property type="match status" value="1"/>
</dbReference>
<dbReference type="Gene3D" id="2.120.10.30">
    <property type="entry name" value="TolB, C-terminal domain"/>
    <property type="match status" value="1"/>
</dbReference>
<name>A0A645A0K7_9ZZZZ</name>
<gene>
    <name evidence="1" type="ORF">SDC9_93426</name>
</gene>
<sequence length="373" mass="43511">MKILLPLVGMLIVAGCIAIDSKRHSIDLDQNDQVSIVDFIDSVSIVLLETNDKSLIGDLSKIIPYNNRYYILDMRLQAILCFENNGKFLFKIDQRGRGPEEYSYLEDFNIDPYNNEIMLLVPFGEILYFNLDGHFLSKVSLPSKTKAYNEVYALNAAELLFISLSEYQAVYYSKKSNTIINELFPNEIPIYFTATDRSFTYNSNIYFNSILKNEVINMSDNKQKVAYYWDFGKKNNTSKQISTFNSYIKQQKNSRSKALYLKDLIGDGKFLNYFIYSSYETNRYRIALLEYKNAIHTVIVDKKDDRNYVFTKTIEGIHFFFRNLHNESVFLYDSDIGQSIYAKNILSQKQLKAIETHNNDNDNPILIIYNLKR</sequence>
<dbReference type="Pfam" id="PF17170">
    <property type="entry name" value="DUF5128"/>
    <property type="match status" value="1"/>
</dbReference>
<comment type="caution">
    <text evidence="1">The sequence shown here is derived from an EMBL/GenBank/DDBJ whole genome shotgun (WGS) entry which is preliminary data.</text>
</comment>
<proteinExistence type="predicted"/>
<dbReference type="InterPro" id="IPR011042">
    <property type="entry name" value="6-blade_b-propeller_TolB-like"/>
</dbReference>
<evidence type="ECO:0008006" key="2">
    <source>
        <dbReference type="Google" id="ProtNLM"/>
    </source>
</evidence>
<protein>
    <recommendedName>
        <fullName evidence="2">6-bladed beta-propeller</fullName>
    </recommendedName>
</protein>
<dbReference type="PROSITE" id="PS00018">
    <property type="entry name" value="EF_HAND_1"/>
    <property type="match status" value="1"/>
</dbReference>
<reference evidence="1" key="1">
    <citation type="submission" date="2019-08" db="EMBL/GenBank/DDBJ databases">
        <authorList>
            <person name="Kucharzyk K."/>
            <person name="Murdoch R.W."/>
            <person name="Higgins S."/>
            <person name="Loffler F."/>
        </authorList>
    </citation>
    <scope>NUCLEOTIDE SEQUENCE</scope>
</reference>
<dbReference type="EMBL" id="VSSQ01011388">
    <property type="protein sequence ID" value="MPM46720.1"/>
    <property type="molecule type" value="Genomic_DNA"/>
</dbReference>
<dbReference type="AlphaFoldDB" id="A0A645A0K7"/>